<proteinExistence type="predicted"/>
<dbReference type="GO" id="GO:0016846">
    <property type="term" value="F:carbon-sulfur lyase activity"/>
    <property type="evidence" value="ECO:0007669"/>
    <property type="project" value="InterPro"/>
</dbReference>
<dbReference type="Proteomes" id="UP000034883">
    <property type="component" value="Chromosome"/>
</dbReference>
<name>A0A0F6W9B5_9BACT</name>
<evidence type="ECO:0000313" key="3">
    <source>
        <dbReference type="Proteomes" id="UP000034883"/>
    </source>
</evidence>
<evidence type="ECO:0000313" key="2">
    <source>
        <dbReference type="EMBL" id="AKF10762.1"/>
    </source>
</evidence>
<dbReference type="PROSITE" id="PS51891">
    <property type="entry name" value="CENP_V_GFA"/>
    <property type="match status" value="1"/>
</dbReference>
<dbReference type="AlphaFoldDB" id="A0A0F6W9B5"/>
<evidence type="ECO:0000259" key="1">
    <source>
        <dbReference type="PROSITE" id="PS51891"/>
    </source>
</evidence>
<reference evidence="2 3" key="1">
    <citation type="submission" date="2015-03" db="EMBL/GenBank/DDBJ databases">
        <title>Genome assembly of Sandaracinus amylolyticus DSM 53668.</title>
        <authorList>
            <person name="Sharma G."/>
            <person name="Subramanian S."/>
        </authorList>
    </citation>
    <scope>NUCLEOTIDE SEQUENCE [LARGE SCALE GENOMIC DNA]</scope>
    <source>
        <strain evidence="2 3">DSM 53668</strain>
    </source>
</reference>
<accession>A0A0F6W9B5</accession>
<feature type="domain" description="CENP-V/GFA" evidence="1">
    <location>
        <begin position="5"/>
        <end position="41"/>
    </location>
</feature>
<organism evidence="2 3">
    <name type="scientific">Sandaracinus amylolyticus</name>
    <dbReference type="NCBI Taxonomy" id="927083"/>
    <lineage>
        <taxon>Bacteria</taxon>
        <taxon>Pseudomonadati</taxon>
        <taxon>Myxococcota</taxon>
        <taxon>Polyangia</taxon>
        <taxon>Polyangiales</taxon>
        <taxon>Sandaracinaceae</taxon>
        <taxon>Sandaracinus</taxon>
    </lineage>
</organism>
<dbReference type="EMBL" id="CP011125">
    <property type="protein sequence ID" value="AKF10762.1"/>
    <property type="molecule type" value="Genomic_DNA"/>
</dbReference>
<dbReference type="InterPro" id="IPR006913">
    <property type="entry name" value="CENP-V/GFA"/>
</dbReference>
<dbReference type="STRING" id="927083.DB32_007911"/>
<protein>
    <recommendedName>
        <fullName evidence="1">CENP-V/GFA domain-containing protein</fullName>
    </recommendedName>
</protein>
<sequence length="41" mass="4317">MTTTCEGACHCGAIGYVLRTEVPHDAITLRTCGCSFCAPRA</sequence>
<dbReference type="KEGG" id="samy:DB32_007911"/>
<keyword evidence="3" id="KW-1185">Reference proteome</keyword>
<dbReference type="RefSeq" id="WP_275935515.1">
    <property type="nucleotide sequence ID" value="NZ_CP011125.1"/>
</dbReference>
<gene>
    <name evidence="2" type="ORF">DB32_007911</name>
</gene>